<dbReference type="InterPro" id="IPR036514">
    <property type="entry name" value="SGNH_hydro_sf"/>
</dbReference>
<evidence type="ECO:0000256" key="4">
    <source>
        <dbReference type="ARBA" id="ARBA00023180"/>
    </source>
</evidence>
<gene>
    <name evidence="5" type="ORF">E1A91_D02G096900v1</name>
</gene>
<protein>
    <recommendedName>
        <fullName evidence="7">Esterase</fullName>
    </recommendedName>
</protein>
<dbReference type="PANTHER" id="PTHR22835">
    <property type="entry name" value="ZINC FINGER FYVE DOMAIN CONTAINING PROTEIN"/>
    <property type="match status" value="1"/>
</dbReference>
<evidence type="ECO:0000256" key="3">
    <source>
        <dbReference type="ARBA" id="ARBA00022801"/>
    </source>
</evidence>
<keyword evidence="6" id="KW-1185">Reference proteome</keyword>
<evidence type="ECO:0000256" key="2">
    <source>
        <dbReference type="ARBA" id="ARBA00022729"/>
    </source>
</evidence>
<dbReference type="Pfam" id="PF00657">
    <property type="entry name" value="Lipase_GDSL"/>
    <property type="match status" value="1"/>
</dbReference>
<proteinExistence type="inferred from homology"/>
<comment type="similarity">
    <text evidence="1">Belongs to the 'GDSL' lipolytic enzyme family.</text>
</comment>
<dbReference type="AlphaFoldDB" id="A0A5D2VU63"/>
<sequence length="397" mass="43889">MHQTLWGSQGKRAYKVGPFSEENSTILQLNHWIKPNIMSLFLFMLLVSILNPVVSHKSCDFPAVVNLGDSNSDTGGYASAFTPPTSPYGETYFHMPARRFSDGRLTIDFIAEAFGLPFINAYLDSVGTNFSHGINFATAASTIRLPISVIPNGGFSPFYLGLQYSQFEQFKVRSQMIRKQGGLLASLMPKEEYFSKALYTFDIGQNDLGEGFFSNLTIQEVNASIPDIINKFSANIKNIYNLGARFFWVLVAFASAEKDPAGCLKPYNEVAQYFNLKLQESIAQLRNEFPSAAFTYVDIYSVKYSLFAEPQKHGFELPLVTCCGYGGEYNYSAAVLCGGTITVNGTEIFVGSCDNPSVRVVWDGIHFTEAANKFIFDQISTGSFSDPAVPLKQACQS</sequence>
<evidence type="ECO:0000256" key="1">
    <source>
        <dbReference type="ARBA" id="ARBA00008668"/>
    </source>
</evidence>
<evidence type="ECO:0000313" key="6">
    <source>
        <dbReference type="Proteomes" id="UP000323597"/>
    </source>
</evidence>
<dbReference type="PANTHER" id="PTHR22835:SF292">
    <property type="entry name" value="ESTERASE-LIKE ISOFORM X1"/>
    <property type="match status" value="1"/>
</dbReference>
<reference evidence="5 6" key="1">
    <citation type="submission" date="2019-07" db="EMBL/GenBank/DDBJ databases">
        <title>WGS assembly of Gossypium mustelinum.</title>
        <authorList>
            <person name="Chen Z.J."/>
            <person name="Sreedasyam A."/>
            <person name="Ando A."/>
            <person name="Song Q."/>
            <person name="De L."/>
            <person name="Hulse-Kemp A."/>
            <person name="Ding M."/>
            <person name="Ye W."/>
            <person name="Kirkbride R."/>
            <person name="Jenkins J."/>
            <person name="Plott C."/>
            <person name="Lovell J."/>
            <person name="Lin Y.-M."/>
            <person name="Vaughn R."/>
            <person name="Liu B."/>
            <person name="Li W."/>
            <person name="Simpson S."/>
            <person name="Scheffler B."/>
            <person name="Saski C."/>
            <person name="Grover C."/>
            <person name="Hu G."/>
            <person name="Conover J."/>
            <person name="Carlson J."/>
            <person name="Shu S."/>
            <person name="Boston L."/>
            <person name="Williams M."/>
            <person name="Peterson D."/>
            <person name="Mcgee K."/>
            <person name="Jones D."/>
            <person name="Wendel J."/>
            <person name="Stelly D."/>
            <person name="Grimwood J."/>
            <person name="Schmutz J."/>
        </authorList>
    </citation>
    <scope>NUCLEOTIDE SEQUENCE [LARGE SCALE GENOMIC DNA]</scope>
    <source>
        <strain evidence="5">1408120.09</strain>
    </source>
</reference>
<keyword evidence="2" id="KW-0732">Signal</keyword>
<dbReference type="EMBL" id="CM017650">
    <property type="protein sequence ID" value="TYI92819.1"/>
    <property type="molecule type" value="Genomic_DNA"/>
</dbReference>
<keyword evidence="4" id="KW-0325">Glycoprotein</keyword>
<dbReference type="GO" id="GO:0016788">
    <property type="term" value="F:hydrolase activity, acting on ester bonds"/>
    <property type="evidence" value="ECO:0007669"/>
    <property type="project" value="InterPro"/>
</dbReference>
<name>A0A5D2VU63_GOSMU</name>
<evidence type="ECO:0000313" key="5">
    <source>
        <dbReference type="EMBL" id="TYI92819.1"/>
    </source>
</evidence>
<dbReference type="InterPro" id="IPR035669">
    <property type="entry name" value="SGNH_plant_lipase-like"/>
</dbReference>
<evidence type="ECO:0008006" key="7">
    <source>
        <dbReference type="Google" id="ProtNLM"/>
    </source>
</evidence>
<dbReference type="Proteomes" id="UP000323597">
    <property type="component" value="Chromosome D02"/>
</dbReference>
<organism evidence="5 6">
    <name type="scientific">Gossypium mustelinum</name>
    <name type="common">Cotton</name>
    <name type="synonym">Gossypium caicoense</name>
    <dbReference type="NCBI Taxonomy" id="34275"/>
    <lineage>
        <taxon>Eukaryota</taxon>
        <taxon>Viridiplantae</taxon>
        <taxon>Streptophyta</taxon>
        <taxon>Embryophyta</taxon>
        <taxon>Tracheophyta</taxon>
        <taxon>Spermatophyta</taxon>
        <taxon>Magnoliopsida</taxon>
        <taxon>eudicotyledons</taxon>
        <taxon>Gunneridae</taxon>
        <taxon>Pentapetalae</taxon>
        <taxon>rosids</taxon>
        <taxon>malvids</taxon>
        <taxon>Malvales</taxon>
        <taxon>Malvaceae</taxon>
        <taxon>Malvoideae</taxon>
        <taxon>Gossypium</taxon>
    </lineage>
</organism>
<dbReference type="Gene3D" id="3.40.50.1110">
    <property type="entry name" value="SGNH hydrolase"/>
    <property type="match status" value="1"/>
</dbReference>
<dbReference type="CDD" id="cd01837">
    <property type="entry name" value="SGNH_plant_lipase_like"/>
    <property type="match status" value="1"/>
</dbReference>
<dbReference type="InterPro" id="IPR001087">
    <property type="entry name" value="GDSL"/>
</dbReference>
<keyword evidence="3" id="KW-0378">Hydrolase</keyword>
<accession>A0A5D2VU63</accession>